<dbReference type="Pfam" id="PF10983">
    <property type="entry name" value="DUF2793"/>
    <property type="match status" value="1"/>
</dbReference>
<gene>
    <name evidence="1" type="ORF">SAMN04488498_110141</name>
</gene>
<dbReference type="AlphaFoldDB" id="A0A1I4BIN9"/>
<keyword evidence="2" id="KW-1185">Reference proteome</keyword>
<dbReference type="OrthoDB" id="564699at2"/>
<evidence type="ECO:0008006" key="3">
    <source>
        <dbReference type="Google" id="ProtNLM"/>
    </source>
</evidence>
<dbReference type="Proteomes" id="UP000323300">
    <property type="component" value="Unassembled WGS sequence"/>
</dbReference>
<proteinExistence type="predicted"/>
<evidence type="ECO:0000313" key="2">
    <source>
        <dbReference type="Proteomes" id="UP000323300"/>
    </source>
</evidence>
<protein>
    <recommendedName>
        <fullName evidence="3">DUF2793 domain-containing protein</fullName>
    </recommendedName>
</protein>
<organism evidence="1 2">
    <name type="scientific">Neomesorhizobium albiziae</name>
    <dbReference type="NCBI Taxonomy" id="335020"/>
    <lineage>
        <taxon>Bacteria</taxon>
        <taxon>Pseudomonadati</taxon>
        <taxon>Pseudomonadota</taxon>
        <taxon>Alphaproteobacteria</taxon>
        <taxon>Hyphomicrobiales</taxon>
        <taxon>Phyllobacteriaceae</taxon>
        <taxon>Neomesorhizobium</taxon>
    </lineage>
</organism>
<accession>A0A1I4BIN9</accession>
<dbReference type="EMBL" id="FOSL01000010">
    <property type="protein sequence ID" value="SFK67869.1"/>
    <property type="molecule type" value="Genomic_DNA"/>
</dbReference>
<evidence type="ECO:0000313" key="1">
    <source>
        <dbReference type="EMBL" id="SFK67869.1"/>
    </source>
</evidence>
<sequence length="369" mass="38585">MDQSPNLQLPYILPSQAQKHVTHNEALDVLDALVQLAVESATVTTPPGAPGQGLRHIVPPSASGAWSGHSGKIAVFTVADWNYVTPTQGMQAWVKDAAAPFVYSGSAWVRLSSMPAGDVSADTVGINATANSYNRLTVSAPSTLLTHQGGDHRLVINKSSAGHTGSLLMQNDWQGRAELGLAGSDDFSFKVSADGSAWHTAMTIARGSGTVSFPVGIRTPGHILQAAASRLTSGFTTTLATPQPTGLDLAITPVSATSKVVVRTSLTVGGDFWSAVPLVAIFRDGAKVWPSQPGVHMQHQMLADTAANSRLISYQAAVEFEDLPATTSAVTYEVRLASSAAGTPVHLNIRDSDLSLRGESNLSVTEIAT</sequence>
<reference evidence="1 2" key="1">
    <citation type="submission" date="2016-10" db="EMBL/GenBank/DDBJ databases">
        <authorList>
            <person name="Varghese N."/>
            <person name="Submissions S."/>
        </authorList>
    </citation>
    <scope>NUCLEOTIDE SEQUENCE [LARGE SCALE GENOMIC DNA]</scope>
    <source>
        <strain evidence="1 2">DSM 21822</strain>
    </source>
</reference>
<dbReference type="RefSeq" id="WP_149761387.1">
    <property type="nucleotide sequence ID" value="NZ_BSPE01000007.1"/>
</dbReference>
<name>A0A1I4BIN9_9HYPH</name>
<dbReference type="InterPro" id="IPR021251">
    <property type="entry name" value="DUF2793"/>
</dbReference>